<keyword evidence="4" id="KW-0808">Transferase</keyword>
<evidence type="ECO:0000256" key="3">
    <source>
        <dbReference type="ARBA" id="ARBA00022676"/>
    </source>
</evidence>
<evidence type="ECO:0000256" key="2">
    <source>
        <dbReference type="ARBA" id="ARBA00022475"/>
    </source>
</evidence>
<name>A0A0F9M5L6_9ZZZZ</name>
<keyword evidence="2" id="KW-1003">Cell membrane</keyword>
<proteinExistence type="predicted"/>
<accession>A0A0F9M5L6</accession>
<dbReference type="GO" id="GO:0016757">
    <property type="term" value="F:glycosyltransferase activity"/>
    <property type="evidence" value="ECO:0007669"/>
    <property type="project" value="UniProtKB-KW"/>
</dbReference>
<evidence type="ECO:0000256" key="5">
    <source>
        <dbReference type="ARBA" id="ARBA00023136"/>
    </source>
</evidence>
<feature type="non-terminal residue" evidence="6">
    <location>
        <position position="1"/>
    </location>
</feature>
<reference evidence="6" key="1">
    <citation type="journal article" date="2015" name="Nature">
        <title>Complex archaea that bridge the gap between prokaryotes and eukaryotes.</title>
        <authorList>
            <person name="Spang A."/>
            <person name="Saw J.H."/>
            <person name="Jorgensen S.L."/>
            <person name="Zaremba-Niedzwiedzka K."/>
            <person name="Martijn J."/>
            <person name="Lind A.E."/>
            <person name="van Eijk R."/>
            <person name="Schleper C."/>
            <person name="Guy L."/>
            <person name="Ettema T.J."/>
        </authorList>
    </citation>
    <scope>NUCLEOTIDE SEQUENCE</scope>
</reference>
<dbReference type="GO" id="GO:0005886">
    <property type="term" value="C:plasma membrane"/>
    <property type="evidence" value="ECO:0007669"/>
    <property type="project" value="UniProtKB-SubCell"/>
</dbReference>
<keyword evidence="5" id="KW-0472">Membrane</keyword>
<comment type="subcellular location">
    <subcellularLocation>
        <location evidence="1">Cell membrane</location>
    </subcellularLocation>
</comment>
<sequence length="116" mass="13383">WARAVEWMANRRSRLTGVPYGDQGLFMARETFLALGGFEPIPLMEDIVMGLRLSRMNRMGQIGRMAFIDTPMTASPRRWLEEGVLRTTLRDWALAFSFVVLKVPPERLARHYGDVR</sequence>
<organism evidence="6">
    <name type="scientific">marine sediment metagenome</name>
    <dbReference type="NCBI Taxonomy" id="412755"/>
    <lineage>
        <taxon>unclassified sequences</taxon>
        <taxon>metagenomes</taxon>
        <taxon>ecological metagenomes</taxon>
    </lineage>
</organism>
<dbReference type="EMBL" id="LAZR01009551">
    <property type="protein sequence ID" value="KKM71940.1"/>
    <property type="molecule type" value="Genomic_DNA"/>
</dbReference>
<dbReference type="AlphaFoldDB" id="A0A0F9M5L6"/>
<keyword evidence="3" id="KW-0328">Glycosyltransferase</keyword>
<evidence type="ECO:0000256" key="1">
    <source>
        <dbReference type="ARBA" id="ARBA00004236"/>
    </source>
</evidence>
<evidence type="ECO:0000256" key="4">
    <source>
        <dbReference type="ARBA" id="ARBA00022679"/>
    </source>
</evidence>
<evidence type="ECO:0008006" key="7">
    <source>
        <dbReference type="Google" id="ProtNLM"/>
    </source>
</evidence>
<gene>
    <name evidence="6" type="ORF">LCGC14_1425530</name>
</gene>
<evidence type="ECO:0000313" key="6">
    <source>
        <dbReference type="EMBL" id="KKM71940.1"/>
    </source>
</evidence>
<dbReference type="PANTHER" id="PTHR43646:SF2">
    <property type="entry name" value="GLYCOSYLTRANSFERASE 2-LIKE DOMAIN-CONTAINING PROTEIN"/>
    <property type="match status" value="1"/>
</dbReference>
<protein>
    <recommendedName>
        <fullName evidence="7">Glycosyltransferase 2-like domain-containing protein</fullName>
    </recommendedName>
</protein>
<dbReference type="PANTHER" id="PTHR43646">
    <property type="entry name" value="GLYCOSYLTRANSFERASE"/>
    <property type="match status" value="1"/>
</dbReference>
<comment type="caution">
    <text evidence="6">The sequence shown here is derived from an EMBL/GenBank/DDBJ whole genome shotgun (WGS) entry which is preliminary data.</text>
</comment>